<reference evidence="3" key="1">
    <citation type="submission" date="2018-12" db="EMBL/GenBank/DDBJ databases">
        <title>Tengunoibacter tsumagoiensis gen. nov., sp. nov., Dictyobacter kobayashii sp. nov., D. alpinus sp. nov., and D. joshuensis sp. nov. and description of Dictyobacteraceae fam. nov. within the order Ktedonobacterales isolated from Tengu-no-mugimeshi.</title>
        <authorList>
            <person name="Wang C.M."/>
            <person name="Zheng Y."/>
            <person name="Sakai Y."/>
            <person name="Toyoda A."/>
            <person name="Minakuchi Y."/>
            <person name="Abe K."/>
            <person name="Yokota A."/>
            <person name="Yabe S."/>
        </authorList>
    </citation>
    <scope>NUCLEOTIDE SEQUENCE [LARGE SCALE GENOMIC DNA]</scope>
    <source>
        <strain evidence="3">Uno16</strain>
    </source>
</reference>
<dbReference type="Proteomes" id="UP000287171">
    <property type="component" value="Unassembled WGS sequence"/>
</dbReference>
<gene>
    <name evidence="2" type="ORF">KDA_46750</name>
</gene>
<keyword evidence="3" id="KW-1185">Reference proteome</keyword>
<evidence type="ECO:0000313" key="2">
    <source>
        <dbReference type="EMBL" id="GCE29191.1"/>
    </source>
</evidence>
<accession>A0A402BCR3</accession>
<name>A0A402BCR3_9CHLR</name>
<protein>
    <recommendedName>
        <fullName evidence="1">Tc1-like transposase DDE domain-containing protein</fullName>
    </recommendedName>
</protein>
<dbReference type="EMBL" id="BIFT01000002">
    <property type="protein sequence ID" value="GCE29191.1"/>
    <property type="molecule type" value="Genomic_DNA"/>
</dbReference>
<proteinExistence type="predicted"/>
<organism evidence="2 3">
    <name type="scientific">Dictyobacter alpinus</name>
    <dbReference type="NCBI Taxonomy" id="2014873"/>
    <lineage>
        <taxon>Bacteria</taxon>
        <taxon>Bacillati</taxon>
        <taxon>Chloroflexota</taxon>
        <taxon>Ktedonobacteria</taxon>
        <taxon>Ktedonobacterales</taxon>
        <taxon>Dictyobacteraceae</taxon>
        <taxon>Dictyobacter</taxon>
    </lineage>
</organism>
<evidence type="ECO:0000259" key="1">
    <source>
        <dbReference type="Pfam" id="PF13358"/>
    </source>
</evidence>
<dbReference type="InterPro" id="IPR038717">
    <property type="entry name" value="Tc1-like_DDE_dom"/>
</dbReference>
<dbReference type="AlphaFoldDB" id="A0A402BCR3"/>
<comment type="caution">
    <text evidence="2">The sequence shown here is derived from an EMBL/GenBank/DDBJ whole genome shotgun (WGS) entry which is preliminary data.</text>
</comment>
<dbReference type="Pfam" id="PF13358">
    <property type="entry name" value="DDE_3"/>
    <property type="match status" value="1"/>
</dbReference>
<feature type="domain" description="Tc1-like transposase DDE" evidence="1">
    <location>
        <begin position="5"/>
        <end position="97"/>
    </location>
</feature>
<evidence type="ECO:0000313" key="3">
    <source>
        <dbReference type="Proteomes" id="UP000287171"/>
    </source>
</evidence>
<sequence>MTERRTKLDYAERIRWLVDHVYPEAESIRIVQDNLNTHTPAALYEAFSPVEARRILRRIEFHSTPKHGSWLNMAEIEISIFQRGCLSRRVDCLGTLRRRINTLELKRNAQHATISWRFTSHDAREKLHDLYPEIKNDLN</sequence>